<feature type="region of interest" description="Disordered" evidence="8">
    <location>
        <begin position="623"/>
        <end position="642"/>
    </location>
</feature>
<evidence type="ECO:0000313" key="13">
    <source>
        <dbReference type="Proteomes" id="UP000001038"/>
    </source>
</evidence>
<keyword evidence="13" id="KW-1185">Reference proteome</keyword>
<feature type="compositionally biased region" description="Basic and acidic residues" evidence="8">
    <location>
        <begin position="524"/>
        <end position="541"/>
    </location>
</feature>
<dbReference type="Proteomes" id="UP000001038">
    <property type="component" value="Chromosome 6"/>
</dbReference>
<dbReference type="InterPro" id="IPR051968">
    <property type="entry name" value="ZnFinger_Homeobox_TR"/>
</dbReference>
<feature type="compositionally biased region" description="Polar residues" evidence="8">
    <location>
        <begin position="493"/>
        <end position="505"/>
    </location>
</feature>
<dbReference type="STRING" id="8090.ENSORLP00000011682"/>
<dbReference type="GO" id="GO:0005634">
    <property type="term" value="C:nucleus"/>
    <property type="evidence" value="ECO:0007669"/>
    <property type="project" value="UniProtKB-SubCell"/>
</dbReference>
<dbReference type="PANTHER" id="PTHR45891:SF3">
    <property type="entry name" value="ZINC FINGER PROTEIN 2"/>
    <property type="match status" value="1"/>
</dbReference>
<feature type="compositionally biased region" description="Acidic residues" evidence="8">
    <location>
        <begin position="706"/>
        <end position="721"/>
    </location>
</feature>
<dbReference type="HOGENOM" id="CLU_399874_0_0_1"/>
<feature type="compositionally biased region" description="Polar residues" evidence="8">
    <location>
        <begin position="723"/>
        <end position="745"/>
    </location>
</feature>
<dbReference type="Ensembl" id="ENSORLT00000011683.2">
    <property type="protein sequence ID" value="ENSORLP00000011682.2"/>
    <property type="gene ID" value="ENSORLG00000009317.2"/>
</dbReference>
<dbReference type="eggNOG" id="KOG1146">
    <property type="taxonomic scope" value="Eukaryota"/>
</dbReference>
<dbReference type="CDD" id="cd00086">
    <property type="entry name" value="homeodomain"/>
    <property type="match status" value="1"/>
</dbReference>
<dbReference type="PROSITE" id="PS50157">
    <property type="entry name" value="ZINC_FINGER_C2H2_2"/>
    <property type="match status" value="4"/>
</dbReference>
<sequence length="811" mass="91214">MRAGYLGFLRALDPSSLLCVFQCLICSCFSSDSLESVEQHLNAPRSLPQSEWCSLIAGGCHCRLCGYTTPLRANFSLHCQTDRHRTRYQLAAHLQEGGDRGQEGAALIAKGNPVQLRCNLCDYVSSSLEKLRLHSLSSHHEASVRVYRFLQQYDGEVDGGSWLFHCLLCNHSSSSKLQVLKHSQTSAHQQREGLLQLQPMGGEELAAIFTIRKSSSVTIKMTLNMNLLVELSKNMYITLLAEKIRIEEGDKRESAPSVKRPSPGCVEAENTVLTKRPRTHQQNENQQVILLFFLYAVHNILVFLFPLLQTVQCPLCQVRLLHTHLREHLTHVHNVAQDCVDKLISVVSVCDCVFPSITRSAVELKKGPPCFFTVSLQLTMTGHLSTSPSSISLACMLSGLCLFDPPPLSDRHGYRFRCSRCSLAFPTQEKLQLHWQYHAMRAATECPLCSRQCRSQEALQRHIQNIHSQLDDPKGQNTPLSSQTVQYMDHKNNSGQQDFSLSPQVGQEAGEGDDEDIDEDMFGSEEREDQKEVKMKEKETVSEVDCGEGDLPEPEQGPHEETILEPTSNTLFKKSSNPTMDRFLDPSRPYKCTVCSESFTQKTILLVHYNSVSHLHRARRALQDSGTSAAAPDAPRGPDPRPYRCRLCGVGYSQSSTLDIHLRSVLHQTRARAAQNLASQPSVSSVPLTLNPLVTSLFSTRNLSNPEDDDDYEEDDEEYLCEETNSVADNGSPNPEGSGVQSSDETQLQHHHQQQRQRTQMSHLQVLQLKNFYRNHRTPNRLECETLGRELGLPHRVVQVTAILFWLHCSR</sequence>
<evidence type="ECO:0000256" key="8">
    <source>
        <dbReference type="SAM" id="MobiDB-lite"/>
    </source>
</evidence>
<keyword evidence="3" id="KW-0677">Repeat</keyword>
<dbReference type="Pfam" id="PF24056">
    <property type="entry name" value="zf-C2H2_ZFHX3"/>
    <property type="match status" value="1"/>
</dbReference>
<dbReference type="InterPro" id="IPR001356">
    <property type="entry name" value="HD"/>
</dbReference>
<dbReference type="GeneTree" id="ENSGT00940000156149"/>
<feature type="compositionally biased region" description="Acidic residues" evidence="8">
    <location>
        <begin position="510"/>
        <end position="523"/>
    </location>
</feature>
<keyword evidence="6 7" id="KW-0539">Nucleus</keyword>
<evidence type="ECO:0000259" key="10">
    <source>
        <dbReference type="PROSITE" id="PS50071"/>
    </source>
</evidence>
<reference evidence="12" key="3">
    <citation type="submission" date="2025-09" db="UniProtKB">
        <authorList>
            <consortium name="Ensembl"/>
        </authorList>
    </citation>
    <scope>IDENTIFICATION</scope>
    <source>
        <strain evidence="12">Hd-rR</strain>
    </source>
</reference>
<feature type="domain" description="C2H2-type" evidence="11">
    <location>
        <begin position="643"/>
        <end position="672"/>
    </location>
</feature>
<dbReference type="SUPFAM" id="SSF46689">
    <property type="entry name" value="Homeodomain-like"/>
    <property type="match status" value="1"/>
</dbReference>
<dbReference type="PROSITE" id="PS50071">
    <property type="entry name" value="HOMEOBOX_2"/>
    <property type="match status" value="1"/>
</dbReference>
<evidence type="ECO:0000256" key="9">
    <source>
        <dbReference type="SAM" id="Phobius"/>
    </source>
</evidence>
<dbReference type="InterPro" id="IPR009057">
    <property type="entry name" value="Homeodomain-like_sf"/>
</dbReference>
<evidence type="ECO:0000256" key="4">
    <source>
        <dbReference type="ARBA" id="ARBA00022833"/>
    </source>
</evidence>
<feature type="region of interest" description="Disordered" evidence="8">
    <location>
        <begin position="700"/>
        <end position="761"/>
    </location>
</feature>
<dbReference type="GO" id="GO:0008270">
    <property type="term" value="F:zinc ion binding"/>
    <property type="evidence" value="ECO:0007669"/>
    <property type="project" value="UniProtKB-KW"/>
</dbReference>
<feature type="region of interest" description="Disordered" evidence="8">
    <location>
        <begin position="490"/>
        <end position="561"/>
    </location>
</feature>
<keyword evidence="4" id="KW-0862">Zinc</keyword>
<dbReference type="InterPro" id="IPR013087">
    <property type="entry name" value="Znf_C2H2_type"/>
</dbReference>
<dbReference type="Gene3D" id="1.10.10.60">
    <property type="entry name" value="Homeodomain-like"/>
    <property type="match status" value="1"/>
</dbReference>
<evidence type="ECO:0008006" key="14">
    <source>
        <dbReference type="Google" id="ProtNLM"/>
    </source>
</evidence>
<dbReference type="Bgee" id="ENSORLG00000009317">
    <property type="expression patterns" value="Expressed in sexually immature organism and 6 other cell types or tissues"/>
</dbReference>
<keyword evidence="6 7" id="KW-0371">Homeobox</keyword>
<evidence type="ECO:0000259" key="11">
    <source>
        <dbReference type="PROSITE" id="PS50157"/>
    </source>
</evidence>
<comment type="subcellular location">
    <subcellularLocation>
        <location evidence="1 6 7">Nucleus</location>
    </subcellularLocation>
</comment>
<dbReference type="GO" id="GO:0003677">
    <property type="term" value="F:DNA binding"/>
    <property type="evidence" value="ECO:0007669"/>
    <property type="project" value="UniProtKB-UniRule"/>
</dbReference>
<feature type="domain" description="C2H2-type" evidence="11">
    <location>
        <begin position="590"/>
        <end position="621"/>
    </location>
</feature>
<evidence type="ECO:0000256" key="5">
    <source>
        <dbReference type="PROSITE-ProRule" id="PRU00042"/>
    </source>
</evidence>
<dbReference type="InterPro" id="IPR036236">
    <property type="entry name" value="Znf_C2H2_sf"/>
</dbReference>
<dbReference type="SUPFAM" id="SSF57667">
    <property type="entry name" value="beta-beta-alpha zinc fingers"/>
    <property type="match status" value="2"/>
</dbReference>
<dbReference type="Gene3D" id="3.30.160.60">
    <property type="entry name" value="Classic Zinc Finger"/>
    <property type="match status" value="2"/>
</dbReference>
<keyword evidence="9" id="KW-0812">Transmembrane</keyword>
<evidence type="ECO:0000313" key="12">
    <source>
        <dbReference type="Ensembl" id="ENSORLP00000011682.2"/>
    </source>
</evidence>
<feature type="domain" description="C2H2-type" evidence="11">
    <location>
        <begin position="444"/>
        <end position="472"/>
    </location>
</feature>
<accession>H2LZV9</accession>
<keyword evidence="9" id="KW-1133">Transmembrane helix</keyword>
<organism evidence="12 13">
    <name type="scientific">Oryzias latipes</name>
    <name type="common">Japanese rice fish</name>
    <name type="synonym">Japanese killifish</name>
    <dbReference type="NCBI Taxonomy" id="8090"/>
    <lineage>
        <taxon>Eukaryota</taxon>
        <taxon>Metazoa</taxon>
        <taxon>Chordata</taxon>
        <taxon>Craniata</taxon>
        <taxon>Vertebrata</taxon>
        <taxon>Euteleostomi</taxon>
        <taxon>Actinopterygii</taxon>
        <taxon>Neopterygii</taxon>
        <taxon>Teleostei</taxon>
        <taxon>Neoteleostei</taxon>
        <taxon>Acanthomorphata</taxon>
        <taxon>Ovalentaria</taxon>
        <taxon>Atherinomorphae</taxon>
        <taxon>Beloniformes</taxon>
        <taxon>Adrianichthyidae</taxon>
        <taxon>Oryziinae</taxon>
        <taxon>Oryzias</taxon>
    </lineage>
</organism>
<feature type="domain" description="C2H2-type" evidence="11">
    <location>
        <begin position="416"/>
        <end position="443"/>
    </location>
</feature>
<protein>
    <recommendedName>
        <fullName evidence="14">C2H2-type domain-containing protein</fullName>
    </recommendedName>
</protein>
<dbReference type="AlphaFoldDB" id="H2LZV9"/>
<dbReference type="PROSITE" id="PS00028">
    <property type="entry name" value="ZINC_FINGER_C2H2_1"/>
    <property type="match status" value="4"/>
</dbReference>
<proteinExistence type="predicted"/>
<dbReference type="PROSITE" id="PS51257">
    <property type="entry name" value="PROKAR_LIPOPROTEIN"/>
    <property type="match status" value="1"/>
</dbReference>
<dbReference type="InParanoid" id="H2LZV9"/>
<name>H2LZV9_ORYLA</name>
<evidence type="ECO:0000256" key="7">
    <source>
        <dbReference type="RuleBase" id="RU000682"/>
    </source>
</evidence>
<keyword evidence="2" id="KW-0479">Metal-binding</keyword>
<keyword evidence="9" id="KW-0472">Membrane</keyword>
<evidence type="ECO:0000256" key="2">
    <source>
        <dbReference type="ARBA" id="ARBA00022723"/>
    </source>
</evidence>
<dbReference type="PANTHER" id="PTHR45891">
    <property type="entry name" value="ZINC FINGER HOMEOBOX PROTEIN"/>
    <property type="match status" value="1"/>
</dbReference>
<keyword evidence="6 7" id="KW-0238">DNA-binding</keyword>
<feature type="domain" description="Homeobox" evidence="10">
    <location>
        <begin position="752"/>
        <end position="811"/>
    </location>
</feature>
<reference evidence="12" key="2">
    <citation type="submission" date="2025-08" db="UniProtKB">
        <authorList>
            <consortium name="Ensembl"/>
        </authorList>
    </citation>
    <scope>IDENTIFICATION</scope>
    <source>
        <strain evidence="12">Hd-rR</strain>
    </source>
</reference>
<feature type="transmembrane region" description="Helical" evidence="9">
    <location>
        <begin position="288"/>
        <end position="308"/>
    </location>
</feature>
<evidence type="ECO:0000256" key="3">
    <source>
        <dbReference type="ARBA" id="ARBA00022737"/>
    </source>
</evidence>
<dbReference type="SMART" id="SM00355">
    <property type="entry name" value="ZnF_C2H2"/>
    <property type="match status" value="8"/>
</dbReference>
<keyword evidence="5" id="KW-0863">Zinc-finger</keyword>
<dbReference type="Pfam" id="PF00046">
    <property type="entry name" value="Homeodomain"/>
    <property type="match status" value="1"/>
</dbReference>
<reference evidence="12 13" key="1">
    <citation type="journal article" date="2007" name="Nature">
        <title>The medaka draft genome and insights into vertebrate genome evolution.</title>
        <authorList>
            <person name="Kasahara M."/>
            <person name="Naruse K."/>
            <person name="Sasaki S."/>
            <person name="Nakatani Y."/>
            <person name="Qu W."/>
            <person name="Ahsan B."/>
            <person name="Yamada T."/>
            <person name="Nagayasu Y."/>
            <person name="Doi K."/>
            <person name="Kasai Y."/>
            <person name="Jindo T."/>
            <person name="Kobayashi D."/>
            <person name="Shimada A."/>
            <person name="Toyoda A."/>
            <person name="Kuroki Y."/>
            <person name="Fujiyama A."/>
            <person name="Sasaki T."/>
            <person name="Shimizu A."/>
            <person name="Asakawa S."/>
            <person name="Shimizu N."/>
            <person name="Hashimoto S."/>
            <person name="Yang J."/>
            <person name="Lee Y."/>
            <person name="Matsushima K."/>
            <person name="Sugano S."/>
            <person name="Sakaizumi M."/>
            <person name="Narita T."/>
            <person name="Ohishi K."/>
            <person name="Haga S."/>
            <person name="Ohta F."/>
            <person name="Nomoto H."/>
            <person name="Nogata K."/>
            <person name="Morishita T."/>
            <person name="Endo T."/>
            <person name="Shin-I T."/>
            <person name="Takeda H."/>
            <person name="Morishita S."/>
            <person name="Kohara Y."/>
        </authorList>
    </citation>
    <scope>NUCLEOTIDE SEQUENCE [LARGE SCALE GENOMIC DNA]</scope>
    <source>
        <strain evidence="12 13">Hd-rR</strain>
    </source>
</reference>
<evidence type="ECO:0000256" key="6">
    <source>
        <dbReference type="PROSITE-ProRule" id="PRU00108"/>
    </source>
</evidence>
<evidence type="ECO:0000256" key="1">
    <source>
        <dbReference type="ARBA" id="ARBA00004123"/>
    </source>
</evidence>